<dbReference type="PANTHER" id="PTHR10587">
    <property type="entry name" value="GLYCOSYL TRANSFERASE-RELATED"/>
    <property type="match status" value="1"/>
</dbReference>
<evidence type="ECO:0000256" key="1">
    <source>
        <dbReference type="SAM" id="SignalP"/>
    </source>
</evidence>
<organism evidence="3 4">
    <name type="scientific">Actinophytocola glycyrrhizae</name>
    <dbReference type="NCBI Taxonomy" id="2044873"/>
    <lineage>
        <taxon>Bacteria</taxon>
        <taxon>Bacillati</taxon>
        <taxon>Actinomycetota</taxon>
        <taxon>Actinomycetes</taxon>
        <taxon>Pseudonocardiales</taxon>
        <taxon>Pseudonocardiaceae</taxon>
    </lineage>
</organism>
<dbReference type="RefSeq" id="WP_378057331.1">
    <property type="nucleotide sequence ID" value="NZ_JBHSIS010000007.1"/>
</dbReference>
<evidence type="ECO:0000313" key="4">
    <source>
        <dbReference type="Proteomes" id="UP001595859"/>
    </source>
</evidence>
<dbReference type="PROSITE" id="PS51677">
    <property type="entry name" value="NODB"/>
    <property type="match status" value="1"/>
</dbReference>
<dbReference type="Gene3D" id="3.20.20.370">
    <property type="entry name" value="Glycoside hydrolase/deacetylase"/>
    <property type="match status" value="1"/>
</dbReference>
<evidence type="ECO:0000259" key="2">
    <source>
        <dbReference type="PROSITE" id="PS51677"/>
    </source>
</evidence>
<dbReference type="Pfam" id="PF01522">
    <property type="entry name" value="Polysacc_deac_1"/>
    <property type="match status" value="1"/>
</dbReference>
<keyword evidence="1" id="KW-0732">Signal</keyword>
<sequence>MSAARTLGLLLVPLLALGVTSAHADRHAPPTATIVDSTRGGGQSLALTFDDGPDPRNTPKLLKLLRRNHIRAVFCLWGEHARQYPALVRQIVAEGHVLCNHSRNHDDLSTWTPAAIRADLQATNTAIRAAVPWARIPYFRAPYGAWGESPEVAAALGMQPLGWRLAIGDWEPPGTDVLVDRLLTGITPGAVVLLHDGGGDRTQTVDAVAAVIPRLRSDGWHFALPARRG</sequence>
<dbReference type="GO" id="GO:0016787">
    <property type="term" value="F:hydrolase activity"/>
    <property type="evidence" value="ECO:0007669"/>
    <property type="project" value="UniProtKB-KW"/>
</dbReference>
<dbReference type="EC" id="3.-.-.-" evidence="3"/>
<dbReference type="Proteomes" id="UP001595859">
    <property type="component" value="Unassembled WGS sequence"/>
</dbReference>
<keyword evidence="4" id="KW-1185">Reference proteome</keyword>
<dbReference type="CDD" id="cd10917">
    <property type="entry name" value="CE4_NodB_like_6s_7s"/>
    <property type="match status" value="1"/>
</dbReference>
<dbReference type="SUPFAM" id="SSF88713">
    <property type="entry name" value="Glycoside hydrolase/deacetylase"/>
    <property type="match status" value="1"/>
</dbReference>
<dbReference type="InterPro" id="IPR011330">
    <property type="entry name" value="Glyco_hydro/deAcase_b/a-brl"/>
</dbReference>
<evidence type="ECO:0000313" key="3">
    <source>
        <dbReference type="EMBL" id="MFC4855385.1"/>
    </source>
</evidence>
<dbReference type="EMBL" id="JBHSIS010000007">
    <property type="protein sequence ID" value="MFC4855385.1"/>
    <property type="molecule type" value="Genomic_DNA"/>
</dbReference>
<name>A0ABV9S4C1_9PSEU</name>
<feature type="signal peptide" evidence="1">
    <location>
        <begin position="1"/>
        <end position="24"/>
    </location>
</feature>
<comment type="caution">
    <text evidence="3">The sequence shown here is derived from an EMBL/GenBank/DDBJ whole genome shotgun (WGS) entry which is preliminary data.</text>
</comment>
<feature type="domain" description="NodB homology" evidence="2">
    <location>
        <begin position="43"/>
        <end position="223"/>
    </location>
</feature>
<protein>
    <submittedName>
        <fullName evidence="3">Polysaccharide deacetylase family protein</fullName>
        <ecNumber evidence="3">3.-.-.-</ecNumber>
    </submittedName>
</protein>
<feature type="chain" id="PRO_5046556753" evidence="1">
    <location>
        <begin position="25"/>
        <end position="229"/>
    </location>
</feature>
<gene>
    <name evidence="3" type="ORF">ACFPCV_17890</name>
</gene>
<dbReference type="InterPro" id="IPR050248">
    <property type="entry name" value="Polysacc_deacetylase_ArnD"/>
</dbReference>
<keyword evidence="3" id="KW-0378">Hydrolase</keyword>
<accession>A0ABV9S4C1</accession>
<proteinExistence type="predicted"/>
<reference evidence="4" key="1">
    <citation type="journal article" date="2019" name="Int. J. Syst. Evol. Microbiol.">
        <title>The Global Catalogue of Microorganisms (GCM) 10K type strain sequencing project: providing services to taxonomists for standard genome sequencing and annotation.</title>
        <authorList>
            <consortium name="The Broad Institute Genomics Platform"/>
            <consortium name="The Broad Institute Genome Sequencing Center for Infectious Disease"/>
            <person name="Wu L."/>
            <person name="Ma J."/>
        </authorList>
    </citation>
    <scope>NUCLEOTIDE SEQUENCE [LARGE SCALE GENOMIC DNA]</scope>
    <source>
        <strain evidence="4">ZS-22-S1</strain>
    </source>
</reference>
<dbReference type="InterPro" id="IPR002509">
    <property type="entry name" value="NODB_dom"/>
</dbReference>